<dbReference type="AlphaFoldDB" id="A0A0G0M338"/>
<dbReference type="Pfam" id="PF08308">
    <property type="entry name" value="PEGA"/>
    <property type="match status" value="1"/>
</dbReference>
<proteinExistence type="predicted"/>
<dbReference type="Gene3D" id="2.120.10.30">
    <property type="entry name" value="TolB, C-terminal domain"/>
    <property type="match status" value="1"/>
</dbReference>
<dbReference type="EMBL" id="LBVV01000007">
    <property type="protein sequence ID" value="KKQ94760.1"/>
    <property type="molecule type" value="Genomic_DNA"/>
</dbReference>
<evidence type="ECO:0000313" key="2">
    <source>
        <dbReference type="EMBL" id="KKQ94760.1"/>
    </source>
</evidence>
<dbReference type="InterPro" id="IPR011042">
    <property type="entry name" value="6-blade_b-propeller_TolB-like"/>
</dbReference>
<accession>A0A0G0M338</accession>
<comment type="caution">
    <text evidence="2">The sequence shown here is derived from an EMBL/GenBank/DDBJ whole genome shotgun (WGS) entry which is preliminary data.</text>
</comment>
<organism evidence="2 3">
    <name type="scientific">candidate division CPR2 bacterium GW2011_GWC2_39_10</name>
    <dbReference type="NCBI Taxonomy" id="1618345"/>
    <lineage>
        <taxon>Bacteria</taxon>
        <taxon>Bacteria division CPR2</taxon>
    </lineage>
</organism>
<sequence>MKIKFKHIFLILSYSFLAISFVAFAYVLINLSKGNHFDFKARAWKQNGMFIFASKPAGASIYINGNISKYRTGSTMIMRKLNIFSPGEHDIRVAKDGYLPWNKKLVAEAGLVTWANYIWLIKEDIGIKELTYGQKISRVFASHDSKKIILETITGGGSSFYVYEVDSNKQIQIIGKEKIPLGSKINNFIWSNNNSKILVDSTVSGSKKYFILSGKDFTDVTNLTDLFKLDVSSLTWSANSEDEIFCLKNDSLHKINLSEKSVTAAIADNILSFNIVPKDKNKILYIRKDPKTLETALWQINVTGNNKATIIDGLSPGDVYGIYAYGNLEKVALISKKSKNITVMDLSSKNKELDLSKEITFAEWSENGRRLLYGNNKSIWSYDFDKKKEYRVFEGDIVSSHWYSDNAHVVIQSKNDNILIEFDGANRTNLTSSPISRLIFTGDHKTFYYVGDNGNLIQLDVS</sequence>
<name>A0A0G0M338_UNCC2</name>
<dbReference type="SUPFAM" id="SSF82171">
    <property type="entry name" value="DPP6 N-terminal domain-like"/>
    <property type="match status" value="1"/>
</dbReference>
<reference evidence="2 3" key="1">
    <citation type="journal article" date="2015" name="Nature">
        <title>rRNA introns, odd ribosomes, and small enigmatic genomes across a large radiation of phyla.</title>
        <authorList>
            <person name="Brown C.T."/>
            <person name="Hug L.A."/>
            <person name="Thomas B.C."/>
            <person name="Sharon I."/>
            <person name="Castelle C.J."/>
            <person name="Singh A."/>
            <person name="Wilkins M.J."/>
            <person name="Williams K.H."/>
            <person name="Banfield J.F."/>
        </authorList>
    </citation>
    <scope>NUCLEOTIDE SEQUENCE [LARGE SCALE GENOMIC DNA]</scope>
</reference>
<dbReference type="Proteomes" id="UP000034207">
    <property type="component" value="Unassembled WGS sequence"/>
</dbReference>
<gene>
    <name evidence="2" type="ORF">UT18_C0007G0016</name>
</gene>
<dbReference type="InterPro" id="IPR013229">
    <property type="entry name" value="PEGA"/>
</dbReference>
<evidence type="ECO:0000259" key="1">
    <source>
        <dbReference type="Pfam" id="PF08308"/>
    </source>
</evidence>
<protein>
    <recommendedName>
        <fullName evidence="1">PEGA domain-containing protein</fullName>
    </recommendedName>
</protein>
<dbReference type="STRING" id="1618345.UT18_C0007G0016"/>
<feature type="domain" description="PEGA" evidence="1">
    <location>
        <begin position="53"/>
        <end position="116"/>
    </location>
</feature>
<evidence type="ECO:0000313" key="3">
    <source>
        <dbReference type="Proteomes" id="UP000034207"/>
    </source>
</evidence>